<reference evidence="2" key="1">
    <citation type="submission" date="2025-08" db="UniProtKB">
        <authorList>
            <consortium name="Ensembl"/>
        </authorList>
    </citation>
    <scope>IDENTIFICATION</scope>
</reference>
<protein>
    <submittedName>
        <fullName evidence="2">Uncharacterized protein</fullName>
    </submittedName>
</protein>
<dbReference type="AlphaFoldDB" id="A0A8C5TIF6"/>
<name>A0A8C5TIF6_9PASS</name>
<proteinExistence type="predicted"/>
<dbReference type="Ensembl" id="ENSMCST00000007678.1">
    <property type="protein sequence ID" value="ENSMCSP00000007492.1"/>
    <property type="gene ID" value="ENSMCSG00000005366.1"/>
</dbReference>
<accession>A0A8C5TIF6</accession>
<evidence type="ECO:0000313" key="2">
    <source>
        <dbReference type="Ensembl" id="ENSMCSP00000007492.1"/>
    </source>
</evidence>
<keyword evidence="3" id="KW-1185">Reference proteome</keyword>
<feature type="region of interest" description="Disordered" evidence="1">
    <location>
        <begin position="63"/>
        <end position="86"/>
    </location>
</feature>
<reference evidence="2" key="2">
    <citation type="submission" date="2025-09" db="UniProtKB">
        <authorList>
            <consortium name="Ensembl"/>
        </authorList>
    </citation>
    <scope>IDENTIFICATION</scope>
</reference>
<evidence type="ECO:0000256" key="1">
    <source>
        <dbReference type="SAM" id="MobiDB-lite"/>
    </source>
</evidence>
<sequence>TGQSQLLSGRVPVSLCLAVCQNCIQVDAPTISVAVYCVTGHERGHPSRGEGWRPQLWLISPFSPSQPLGEREDEQYSRLAPARARR</sequence>
<evidence type="ECO:0000313" key="3">
    <source>
        <dbReference type="Proteomes" id="UP000694560"/>
    </source>
</evidence>
<dbReference type="Proteomes" id="UP000694560">
    <property type="component" value="Unplaced"/>
</dbReference>
<organism evidence="2 3">
    <name type="scientific">Malurus cyaneus samueli</name>
    <dbReference type="NCBI Taxonomy" id="2593467"/>
    <lineage>
        <taxon>Eukaryota</taxon>
        <taxon>Metazoa</taxon>
        <taxon>Chordata</taxon>
        <taxon>Craniata</taxon>
        <taxon>Vertebrata</taxon>
        <taxon>Euteleostomi</taxon>
        <taxon>Archelosauria</taxon>
        <taxon>Archosauria</taxon>
        <taxon>Dinosauria</taxon>
        <taxon>Saurischia</taxon>
        <taxon>Theropoda</taxon>
        <taxon>Coelurosauria</taxon>
        <taxon>Aves</taxon>
        <taxon>Neognathae</taxon>
        <taxon>Neoaves</taxon>
        <taxon>Telluraves</taxon>
        <taxon>Australaves</taxon>
        <taxon>Passeriformes</taxon>
        <taxon>Meliphagoidea</taxon>
        <taxon>Maluridae</taxon>
        <taxon>Malurus</taxon>
    </lineage>
</organism>